<evidence type="ECO:0000256" key="4">
    <source>
        <dbReference type="ARBA" id="ARBA00013076"/>
    </source>
</evidence>
<keyword evidence="8" id="KW-0521">NADP</keyword>
<dbReference type="EC" id="1.14.13.59" evidence="4"/>
<dbReference type="InterPro" id="IPR025700">
    <property type="entry name" value="Lys/Orn_oxygenase"/>
</dbReference>
<keyword evidence="17" id="KW-1185">Reference proteome</keyword>
<keyword evidence="9" id="KW-0560">Oxidoreductase</keyword>
<evidence type="ECO:0000256" key="14">
    <source>
        <dbReference type="ARBA" id="ARBA00032738"/>
    </source>
</evidence>
<evidence type="ECO:0000313" key="17">
    <source>
        <dbReference type="Proteomes" id="UP000468735"/>
    </source>
</evidence>
<dbReference type="PRINTS" id="PR00368">
    <property type="entry name" value="FADPNR"/>
</dbReference>
<keyword evidence="10 16" id="KW-0503">Monooxygenase</keyword>
<proteinExistence type="inferred from homology"/>
<name>A0A6H9Y686_9ACTN</name>
<comment type="pathway">
    <text evidence="2">Siderophore biosynthesis.</text>
</comment>
<evidence type="ECO:0000256" key="12">
    <source>
        <dbReference type="ARBA" id="ARBA00031158"/>
    </source>
</evidence>
<dbReference type="PANTHER" id="PTHR42802">
    <property type="entry name" value="MONOOXYGENASE"/>
    <property type="match status" value="1"/>
</dbReference>
<evidence type="ECO:0000256" key="1">
    <source>
        <dbReference type="ARBA" id="ARBA00001974"/>
    </source>
</evidence>
<evidence type="ECO:0000256" key="15">
    <source>
        <dbReference type="ARBA" id="ARBA00048407"/>
    </source>
</evidence>
<dbReference type="EMBL" id="WBMT01000034">
    <property type="protein sequence ID" value="KAB2339684.1"/>
    <property type="molecule type" value="Genomic_DNA"/>
</dbReference>
<dbReference type="AlphaFoldDB" id="A0A6H9Y686"/>
<evidence type="ECO:0000256" key="13">
    <source>
        <dbReference type="ARBA" id="ARBA00032493"/>
    </source>
</evidence>
<evidence type="ECO:0000256" key="11">
    <source>
        <dbReference type="ARBA" id="ARBA00029939"/>
    </source>
</evidence>
<reference evidence="16 17" key="1">
    <citation type="submission" date="2019-09" db="EMBL/GenBank/DDBJ databases">
        <title>Actinomadura physcomitrii sp. nov., a novel actinomycete isolated from moss [Physcomitrium sphaericum (Ludw) Fuernr].</title>
        <authorList>
            <person name="Zhuang X."/>
            <person name="Liu C."/>
        </authorList>
    </citation>
    <scope>NUCLEOTIDE SEQUENCE [LARGE SCALE GENOMIC DNA]</scope>
    <source>
        <strain evidence="16 17">HMC1</strain>
    </source>
</reference>
<accession>A0A6H9Y686</accession>
<sequence length="476" mass="53393">MEVERHAPVSAFRQFVSTLFRSCVQRARYPGDHELRNGGWPVEEFDVVGAGLGPSNLSLAALAEPLELQARFFEAEETFRWHCGIMVPGAQLQVSFLKDLVTLVDPSNPLSFLGYLAQEGRLYRFLIANADRCSRQEFERYYQWAADQLKSVRWGHRVERVDLRDGMFEVRCAGAEPVATRNVVLGSGRTPVMPPFAAKLRGSSVLHSSELIQAAPVVGGRDVVVVGGGQSGAEVVNHLLSVDALPSSLTWISSRVGFLPLDDSPFTNEWFHPAYVDHFHGLPEDRRRVLLARQRMASDGVTESLLRDIYRRLYELDVLMAARFRHRLLACRRMVDLVREDDGRLVVVLRDDDTGAIETLAADVVICCTGYRAEFPEYLEPLRGRLLDGDGRLRVRRDYSLDWDGPEDLRLYVQNAAEASHGIADPNLSLASWRSARIINSIHGRTVYRIEDEQATIAWHGPAAEPAAHEPEVQAL</sequence>
<keyword evidence="6" id="KW-0285">Flavoprotein</keyword>
<dbReference type="PANTHER" id="PTHR42802:SF1">
    <property type="entry name" value="L-ORNITHINE N(5)-MONOOXYGENASE"/>
    <property type="match status" value="1"/>
</dbReference>
<comment type="catalytic activity">
    <reaction evidence="15">
        <text>L-lysine + NADPH + O2 = N(6)-hydroxy-L-lysine + NADP(+) + H2O</text>
        <dbReference type="Rhea" id="RHEA:23228"/>
        <dbReference type="ChEBI" id="CHEBI:15377"/>
        <dbReference type="ChEBI" id="CHEBI:15379"/>
        <dbReference type="ChEBI" id="CHEBI:32551"/>
        <dbReference type="ChEBI" id="CHEBI:57783"/>
        <dbReference type="ChEBI" id="CHEBI:57820"/>
        <dbReference type="ChEBI" id="CHEBI:58349"/>
        <dbReference type="EC" id="1.14.13.59"/>
    </reaction>
</comment>
<comment type="caution">
    <text evidence="16">The sequence shown here is derived from an EMBL/GenBank/DDBJ whole genome shotgun (WGS) entry which is preliminary data.</text>
</comment>
<evidence type="ECO:0000256" key="9">
    <source>
        <dbReference type="ARBA" id="ARBA00023002"/>
    </source>
</evidence>
<gene>
    <name evidence="16" type="ORF">F8566_47625</name>
</gene>
<evidence type="ECO:0000256" key="8">
    <source>
        <dbReference type="ARBA" id="ARBA00022857"/>
    </source>
</evidence>
<comment type="similarity">
    <text evidence="3">Belongs to the lysine N(6)-hydroxylase/L-ornithine N(5)-oxygenase family.</text>
</comment>
<keyword evidence="7" id="KW-0274">FAD</keyword>
<evidence type="ECO:0000256" key="6">
    <source>
        <dbReference type="ARBA" id="ARBA00022630"/>
    </source>
</evidence>
<dbReference type="OrthoDB" id="7527071at2"/>
<evidence type="ECO:0000256" key="5">
    <source>
        <dbReference type="ARBA" id="ARBA00016406"/>
    </source>
</evidence>
<organism evidence="16 17">
    <name type="scientific">Actinomadura rudentiformis</name>
    <dbReference type="NCBI Taxonomy" id="359158"/>
    <lineage>
        <taxon>Bacteria</taxon>
        <taxon>Bacillati</taxon>
        <taxon>Actinomycetota</taxon>
        <taxon>Actinomycetes</taxon>
        <taxon>Streptosporangiales</taxon>
        <taxon>Thermomonosporaceae</taxon>
        <taxon>Actinomadura</taxon>
    </lineage>
</organism>
<evidence type="ECO:0000256" key="7">
    <source>
        <dbReference type="ARBA" id="ARBA00022827"/>
    </source>
</evidence>
<comment type="cofactor">
    <cofactor evidence="1">
        <name>FAD</name>
        <dbReference type="ChEBI" id="CHEBI:57692"/>
    </cofactor>
</comment>
<protein>
    <recommendedName>
        <fullName evidence="5">L-lysine N6-monooxygenase MbtG</fullName>
        <ecNumber evidence="4">1.14.13.59</ecNumber>
    </recommendedName>
    <alternativeName>
        <fullName evidence="14">Lysine 6-N-hydroxylase</fullName>
    </alternativeName>
    <alternativeName>
        <fullName evidence="13">Lysine N6-hydroxylase</fullName>
    </alternativeName>
    <alternativeName>
        <fullName evidence="11">Lysine-N-oxygenase</fullName>
    </alternativeName>
    <alternativeName>
        <fullName evidence="12">Mycobactin synthase protein G</fullName>
    </alternativeName>
</protein>
<dbReference type="Proteomes" id="UP000468735">
    <property type="component" value="Unassembled WGS sequence"/>
</dbReference>
<dbReference type="GO" id="GO:0047091">
    <property type="term" value="F:L-lysine 6-monooxygenase (NADPH) activity"/>
    <property type="evidence" value="ECO:0007669"/>
    <property type="project" value="UniProtKB-EC"/>
</dbReference>
<evidence type="ECO:0000256" key="3">
    <source>
        <dbReference type="ARBA" id="ARBA00007588"/>
    </source>
</evidence>
<dbReference type="Gene3D" id="3.50.50.60">
    <property type="entry name" value="FAD/NAD(P)-binding domain"/>
    <property type="match status" value="1"/>
</dbReference>
<dbReference type="Pfam" id="PF13434">
    <property type="entry name" value="Lys_Orn_oxgnase"/>
    <property type="match status" value="1"/>
</dbReference>
<dbReference type="SUPFAM" id="SSF51905">
    <property type="entry name" value="FAD/NAD(P)-binding domain"/>
    <property type="match status" value="2"/>
</dbReference>
<evidence type="ECO:0000313" key="16">
    <source>
        <dbReference type="EMBL" id="KAB2339684.1"/>
    </source>
</evidence>
<dbReference type="InterPro" id="IPR036188">
    <property type="entry name" value="FAD/NAD-bd_sf"/>
</dbReference>
<evidence type="ECO:0000256" key="2">
    <source>
        <dbReference type="ARBA" id="ARBA00004924"/>
    </source>
</evidence>
<evidence type="ECO:0000256" key="10">
    <source>
        <dbReference type="ARBA" id="ARBA00023033"/>
    </source>
</evidence>
<dbReference type="RefSeq" id="WP_151570748.1">
    <property type="nucleotide sequence ID" value="NZ_WBMT01000034.1"/>
</dbReference>